<name>A0A851GGJ2_9BACT</name>
<dbReference type="EMBL" id="JACBAZ010000001">
    <property type="protein sequence ID" value="NWK54365.1"/>
    <property type="molecule type" value="Genomic_DNA"/>
</dbReference>
<keyword evidence="2" id="KW-1185">Reference proteome</keyword>
<accession>A0A851GGJ2</accession>
<evidence type="ECO:0000313" key="1">
    <source>
        <dbReference type="EMBL" id="NWK54365.1"/>
    </source>
</evidence>
<organism evidence="1 2">
    <name type="scientific">Oceaniferula marina</name>
    <dbReference type="NCBI Taxonomy" id="2748318"/>
    <lineage>
        <taxon>Bacteria</taxon>
        <taxon>Pseudomonadati</taxon>
        <taxon>Verrucomicrobiota</taxon>
        <taxon>Verrucomicrobiia</taxon>
        <taxon>Verrucomicrobiales</taxon>
        <taxon>Verrucomicrobiaceae</taxon>
        <taxon>Oceaniferula</taxon>
    </lineage>
</organism>
<dbReference type="InterPro" id="IPR003749">
    <property type="entry name" value="ThiS/MoaD-like"/>
</dbReference>
<dbReference type="Pfam" id="PF02597">
    <property type="entry name" value="ThiS"/>
    <property type="match status" value="1"/>
</dbReference>
<reference evidence="1 2" key="1">
    <citation type="submission" date="2020-07" db="EMBL/GenBank/DDBJ databases">
        <title>Roseicoccus Jingziensis gen. nov., sp. nov., isolated from coastal seawater.</title>
        <authorList>
            <person name="Feng X."/>
        </authorList>
    </citation>
    <scope>NUCLEOTIDE SEQUENCE [LARGE SCALE GENOMIC DNA]</scope>
    <source>
        <strain evidence="1 2">N1E253</strain>
    </source>
</reference>
<dbReference type="CDD" id="cd17040">
    <property type="entry name" value="Ubl_MoaD_like"/>
    <property type="match status" value="1"/>
</dbReference>
<proteinExistence type="predicted"/>
<dbReference type="InterPro" id="IPR016155">
    <property type="entry name" value="Mopterin_synth/thiamin_S_b"/>
</dbReference>
<dbReference type="SUPFAM" id="SSF54285">
    <property type="entry name" value="MoaD/ThiS"/>
    <property type="match status" value="1"/>
</dbReference>
<dbReference type="Proteomes" id="UP000557872">
    <property type="component" value="Unassembled WGS sequence"/>
</dbReference>
<dbReference type="AlphaFoldDB" id="A0A851GGJ2"/>
<evidence type="ECO:0000313" key="2">
    <source>
        <dbReference type="Proteomes" id="UP000557872"/>
    </source>
</evidence>
<dbReference type="InterPro" id="IPR012675">
    <property type="entry name" value="Beta-grasp_dom_sf"/>
</dbReference>
<sequence>MHILLQGQLGALTNSPIIDYPLVEETTVADLIQQICKRLPQEAQQLILHSDGSLRQSLFVAIDDNHLRDLNTLIPPNTKELILMPPMAGG</sequence>
<dbReference type="Gene3D" id="3.10.20.30">
    <property type="match status" value="1"/>
</dbReference>
<comment type="caution">
    <text evidence="1">The sequence shown here is derived from an EMBL/GenBank/DDBJ whole genome shotgun (WGS) entry which is preliminary data.</text>
</comment>
<gene>
    <name evidence="1" type="ORF">HW115_01990</name>
</gene>
<protein>
    <submittedName>
        <fullName evidence="1">MoaD/ThiS family protein</fullName>
    </submittedName>
</protein>
<dbReference type="RefSeq" id="WP_178930900.1">
    <property type="nucleotide sequence ID" value="NZ_JACBAZ010000001.1"/>
</dbReference>